<sequence>MPRNRLGSRRPTTTAALIGLLVLVMLATGLIASCGAINPGKWKGIERTARDEKYYLVKDVFLTAGSAFTSKEIFDHNMNESINLFFTPTNEKNHYVTESVWIDPADVEYRTIRMTHDVQDESKKDMERKKGGTPRVHTISTKELYDHKPGLWKVALYIDGELARRLTFTVR</sequence>
<organism evidence="1">
    <name type="scientific">Desulfomonile tiedjei</name>
    <dbReference type="NCBI Taxonomy" id="2358"/>
    <lineage>
        <taxon>Bacteria</taxon>
        <taxon>Pseudomonadati</taxon>
        <taxon>Thermodesulfobacteriota</taxon>
        <taxon>Desulfomonilia</taxon>
        <taxon>Desulfomonilales</taxon>
        <taxon>Desulfomonilaceae</taxon>
        <taxon>Desulfomonile</taxon>
    </lineage>
</organism>
<evidence type="ECO:0000313" key="1">
    <source>
        <dbReference type="EMBL" id="HGH60127.1"/>
    </source>
</evidence>
<name>A0A7C4AQN4_9BACT</name>
<protein>
    <submittedName>
        <fullName evidence="1">Uncharacterized protein</fullName>
    </submittedName>
</protein>
<accession>A0A7C4AQN4</accession>
<dbReference type="AlphaFoldDB" id="A0A7C4AQN4"/>
<reference evidence="1" key="1">
    <citation type="journal article" date="2020" name="mSystems">
        <title>Genome- and Community-Level Interaction Insights into Carbon Utilization and Element Cycling Functions of Hydrothermarchaeota in Hydrothermal Sediment.</title>
        <authorList>
            <person name="Zhou Z."/>
            <person name="Liu Y."/>
            <person name="Xu W."/>
            <person name="Pan J."/>
            <person name="Luo Z.H."/>
            <person name="Li M."/>
        </authorList>
    </citation>
    <scope>NUCLEOTIDE SEQUENCE [LARGE SCALE GENOMIC DNA]</scope>
    <source>
        <strain evidence="1">SpSt-769</strain>
    </source>
</reference>
<dbReference type="PROSITE" id="PS51257">
    <property type="entry name" value="PROKAR_LIPOPROTEIN"/>
    <property type="match status" value="1"/>
</dbReference>
<comment type="caution">
    <text evidence="1">The sequence shown here is derived from an EMBL/GenBank/DDBJ whole genome shotgun (WGS) entry which is preliminary data.</text>
</comment>
<gene>
    <name evidence="1" type="ORF">ENV54_02375</name>
</gene>
<dbReference type="EMBL" id="DTGT01000076">
    <property type="protein sequence ID" value="HGH60127.1"/>
    <property type="molecule type" value="Genomic_DNA"/>
</dbReference>
<proteinExistence type="predicted"/>